<name>A0AAE1YQZ4_9LAMI</name>
<evidence type="ECO:0000313" key="2">
    <source>
        <dbReference type="EMBL" id="KAK4435060.1"/>
    </source>
</evidence>
<dbReference type="AlphaFoldDB" id="A0AAE1YQZ4"/>
<reference evidence="2" key="2">
    <citation type="journal article" date="2024" name="Plant">
        <title>Genomic evolution and insights into agronomic trait innovations of Sesamum species.</title>
        <authorList>
            <person name="Miao H."/>
            <person name="Wang L."/>
            <person name="Qu L."/>
            <person name="Liu H."/>
            <person name="Sun Y."/>
            <person name="Le M."/>
            <person name="Wang Q."/>
            <person name="Wei S."/>
            <person name="Zheng Y."/>
            <person name="Lin W."/>
            <person name="Duan Y."/>
            <person name="Cao H."/>
            <person name="Xiong S."/>
            <person name="Wang X."/>
            <person name="Wei L."/>
            <person name="Li C."/>
            <person name="Ma Q."/>
            <person name="Ju M."/>
            <person name="Zhao R."/>
            <person name="Li G."/>
            <person name="Mu C."/>
            <person name="Tian Q."/>
            <person name="Mei H."/>
            <person name="Zhang T."/>
            <person name="Gao T."/>
            <person name="Zhang H."/>
        </authorList>
    </citation>
    <scope>NUCLEOTIDE SEQUENCE</scope>
    <source>
        <strain evidence="2">3651</strain>
    </source>
</reference>
<evidence type="ECO:0000256" key="1">
    <source>
        <dbReference type="SAM" id="MobiDB-lite"/>
    </source>
</evidence>
<dbReference type="Proteomes" id="UP001293254">
    <property type="component" value="Unassembled WGS sequence"/>
</dbReference>
<reference evidence="2" key="1">
    <citation type="submission" date="2020-06" db="EMBL/GenBank/DDBJ databases">
        <authorList>
            <person name="Li T."/>
            <person name="Hu X."/>
            <person name="Zhang T."/>
            <person name="Song X."/>
            <person name="Zhang H."/>
            <person name="Dai N."/>
            <person name="Sheng W."/>
            <person name="Hou X."/>
            <person name="Wei L."/>
        </authorList>
    </citation>
    <scope>NUCLEOTIDE SEQUENCE</scope>
    <source>
        <strain evidence="2">3651</strain>
        <tissue evidence="2">Leaf</tissue>
    </source>
</reference>
<sequence length="106" mass="11425">MEGDRLHTKGRWRMEKVSEREEKRAKHRAVGEKRKGFDLGLGFAGLNKDNSVGSGDFSGLPGFRSLGHPWSVGPVISDSGHGPTSTKSTFKSLSIIGCGKILLSIS</sequence>
<accession>A0AAE1YQZ4</accession>
<gene>
    <name evidence="2" type="ORF">Salat_0669300</name>
</gene>
<dbReference type="EMBL" id="JACGWO010000002">
    <property type="protein sequence ID" value="KAK4435060.1"/>
    <property type="molecule type" value="Genomic_DNA"/>
</dbReference>
<keyword evidence="3" id="KW-1185">Reference proteome</keyword>
<proteinExistence type="predicted"/>
<organism evidence="2 3">
    <name type="scientific">Sesamum alatum</name>
    <dbReference type="NCBI Taxonomy" id="300844"/>
    <lineage>
        <taxon>Eukaryota</taxon>
        <taxon>Viridiplantae</taxon>
        <taxon>Streptophyta</taxon>
        <taxon>Embryophyta</taxon>
        <taxon>Tracheophyta</taxon>
        <taxon>Spermatophyta</taxon>
        <taxon>Magnoliopsida</taxon>
        <taxon>eudicotyledons</taxon>
        <taxon>Gunneridae</taxon>
        <taxon>Pentapetalae</taxon>
        <taxon>asterids</taxon>
        <taxon>lamiids</taxon>
        <taxon>Lamiales</taxon>
        <taxon>Pedaliaceae</taxon>
        <taxon>Sesamum</taxon>
    </lineage>
</organism>
<feature type="region of interest" description="Disordered" evidence="1">
    <location>
        <begin position="1"/>
        <end position="30"/>
    </location>
</feature>
<comment type="caution">
    <text evidence="2">The sequence shown here is derived from an EMBL/GenBank/DDBJ whole genome shotgun (WGS) entry which is preliminary data.</text>
</comment>
<protein>
    <submittedName>
        <fullName evidence="2">Uncharacterized protein</fullName>
    </submittedName>
</protein>
<evidence type="ECO:0000313" key="3">
    <source>
        <dbReference type="Proteomes" id="UP001293254"/>
    </source>
</evidence>